<reference evidence="1" key="1">
    <citation type="submission" date="2016-11" db="EMBL/GenBank/DDBJ databases">
        <title>The genome of Nicotiana attenuata.</title>
        <authorList>
            <person name="Xu S."/>
            <person name="Brockmoeller T."/>
            <person name="Gaquerel E."/>
            <person name="Navarro A."/>
            <person name="Kuhl H."/>
            <person name="Gase K."/>
            <person name="Ling Z."/>
            <person name="Zhou W."/>
            <person name="Kreitzer C."/>
            <person name="Stanke M."/>
            <person name="Tang H."/>
            <person name="Lyons E."/>
            <person name="Pandey P."/>
            <person name="Pandey S.P."/>
            <person name="Timmermann B."/>
            <person name="Baldwin I.T."/>
        </authorList>
    </citation>
    <scope>NUCLEOTIDE SEQUENCE [LARGE SCALE GENOMIC DNA]</scope>
    <source>
        <strain evidence="1">UT</strain>
    </source>
</reference>
<dbReference type="Proteomes" id="UP000187609">
    <property type="component" value="Unassembled WGS sequence"/>
</dbReference>
<dbReference type="Gramene" id="OIT26668">
    <property type="protein sequence ID" value="OIT26668"/>
    <property type="gene ID" value="A4A49_38691"/>
</dbReference>
<dbReference type="AlphaFoldDB" id="A0A1J6KD79"/>
<evidence type="ECO:0000313" key="1">
    <source>
        <dbReference type="EMBL" id="OIT26668.1"/>
    </source>
</evidence>
<sequence length="162" mass="17628">MYISALARIYKAVNSALQTNSKLNGCGDQANTLSKSVGVQQQIESNEQADLQQEKAEESGALNIGQVIPKTTGVLDMKAGQVTTDTHKEPGSQVVKHPTDQAWAVVNEHDCAMKKTGKDLQQVDDEARSITGKTSFKGSEKQQKNSNDIGFQKSSNFMFFFG</sequence>
<organism evidence="1 2">
    <name type="scientific">Nicotiana attenuata</name>
    <name type="common">Coyote tobacco</name>
    <dbReference type="NCBI Taxonomy" id="49451"/>
    <lineage>
        <taxon>Eukaryota</taxon>
        <taxon>Viridiplantae</taxon>
        <taxon>Streptophyta</taxon>
        <taxon>Embryophyta</taxon>
        <taxon>Tracheophyta</taxon>
        <taxon>Spermatophyta</taxon>
        <taxon>Magnoliopsida</taxon>
        <taxon>eudicotyledons</taxon>
        <taxon>Gunneridae</taxon>
        <taxon>Pentapetalae</taxon>
        <taxon>asterids</taxon>
        <taxon>lamiids</taxon>
        <taxon>Solanales</taxon>
        <taxon>Solanaceae</taxon>
        <taxon>Nicotianoideae</taxon>
        <taxon>Nicotianeae</taxon>
        <taxon>Nicotiana</taxon>
    </lineage>
</organism>
<dbReference type="EMBL" id="MJEQ01002718">
    <property type="protein sequence ID" value="OIT26668.1"/>
    <property type="molecule type" value="Genomic_DNA"/>
</dbReference>
<comment type="caution">
    <text evidence="1">The sequence shown here is derived from an EMBL/GenBank/DDBJ whole genome shotgun (WGS) entry which is preliminary data.</text>
</comment>
<protein>
    <submittedName>
        <fullName evidence="1">Uncharacterized protein</fullName>
    </submittedName>
</protein>
<dbReference type="SMR" id="A0A1J6KD79"/>
<proteinExistence type="predicted"/>
<accession>A0A1J6KD79</accession>
<keyword evidence="2" id="KW-1185">Reference proteome</keyword>
<gene>
    <name evidence="1" type="ORF">A4A49_38691</name>
</gene>
<name>A0A1J6KD79_NICAT</name>
<evidence type="ECO:0000313" key="2">
    <source>
        <dbReference type="Proteomes" id="UP000187609"/>
    </source>
</evidence>